<evidence type="ECO:0000313" key="6">
    <source>
        <dbReference type="EMBL" id="QCY46114.1"/>
    </source>
</evidence>
<feature type="domain" description="HTH iclR-type" evidence="4">
    <location>
        <begin position="8"/>
        <end position="68"/>
    </location>
</feature>
<protein>
    <recommendedName>
        <fullName evidence="8">IclR family transcriptional regulator</fullName>
    </recommendedName>
</protein>
<dbReference type="PANTHER" id="PTHR30136">
    <property type="entry name" value="HELIX-TURN-HELIX TRANSCRIPTIONAL REGULATOR, ICLR FAMILY"/>
    <property type="match status" value="1"/>
</dbReference>
<dbReference type="Proteomes" id="UP000307000">
    <property type="component" value="Chromosome"/>
</dbReference>
<dbReference type="Pfam" id="PF09339">
    <property type="entry name" value="HTH_IclR"/>
    <property type="match status" value="1"/>
</dbReference>
<evidence type="ECO:0000256" key="2">
    <source>
        <dbReference type="ARBA" id="ARBA00023125"/>
    </source>
</evidence>
<keyword evidence="2" id="KW-0238">DNA-binding</keyword>
<dbReference type="Gene3D" id="1.10.10.10">
    <property type="entry name" value="Winged helix-like DNA-binding domain superfamily/Winged helix DNA-binding domain"/>
    <property type="match status" value="1"/>
</dbReference>
<dbReference type="InterPro" id="IPR029016">
    <property type="entry name" value="GAF-like_dom_sf"/>
</dbReference>
<dbReference type="Gene3D" id="3.30.450.40">
    <property type="match status" value="1"/>
</dbReference>
<dbReference type="PROSITE" id="PS51078">
    <property type="entry name" value="ICLR_ED"/>
    <property type="match status" value="1"/>
</dbReference>
<dbReference type="InterPro" id="IPR014757">
    <property type="entry name" value="Tscrpt_reg_IclR_C"/>
</dbReference>
<dbReference type="GO" id="GO:0045892">
    <property type="term" value="P:negative regulation of DNA-templated transcription"/>
    <property type="evidence" value="ECO:0007669"/>
    <property type="project" value="TreeGrafter"/>
</dbReference>
<keyword evidence="7" id="KW-1185">Reference proteome</keyword>
<keyword evidence="1" id="KW-0805">Transcription regulation</keyword>
<organism evidence="6 7">
    <name type="scientific">Glutamicibacter creatinolyticus</name>
    <dbReference type="NCBI Taxonomy" id="162496"/>
    <lineage>
        <taxon>Bacteria</taxon>
        <taxon>Bacillati</taxon>
        <taxon>Actinomycetota</taxon>
        <taxon>Actinomycetes</taxon>
        <taxon>Micrococcales</taxon>
        <taxon>Micrococcaceae</taxon>
        <taxon>Glutamicibacter</taxon>
    </lineage>
</organism>
<dbReference type="InterPro" id="IPR036388">
    <property type="entry name" value="WH-like_DNA-bd_sf"/>
</dbReference>
<dbReference type="SUPFAM" id="SSF46785">
    <property type="entry name" value="Winged helix' DNA-binding domain"/>
    <property type="match status" value="1"/>
</dbReference>
<dbReference type="InterPro" id="IPR050707">
    <property type="entry name" value="HTH_MetabolicPath_Reg"/>
</dbReference>
<accession>A0A5B7WSB3</accession>
<evidence type="ECO:0000259" key="4">
    <source>
        <dbReference type="PROSITE" id="PS51077"/>
    </source>
</evidence>
<dbReference type="InterPro" id="IPR005471">
    <property type="entry name" value="Tscrpt_reg_IclR_N"/>
</dbReference>
<feature type="domain" description="IclR-ED" evidence="5">
    <location>
        <begin position="69"/>
        <end position="244"/>
    </location>
</feature>
<dbReference type="GO" id="GO:0003700">
    <property type="term" value="F:DNA-binding transcription factor activity"/>
    <property type="evidence" value="ECO:0007669"/>
    <property type="project" value="TreeGrafter"/>
</dbReference>
<dbReference type="SUPFAM" id="SSF55781">
    <property type="entry name" value="GAF domain-like"/>
    <property type="match status" value="1"/>
</dbReference>
<dbReference type="KEGG" id="gcr:GcLGCM259_0332"/>
<keyword evidence="3" id="KW-0804">Transcription</keyword>
<dbReference type="SMART" id="SM00346">
    <property type="entry name" value="HTH_ICLR"/>
    <property type="match status" value="1"/>
</dbReference>
<sequence>MYVRKVSDSQTARVLWILAALAKVPQATVKELSEASQIPVSSVYRLLDDLVTSGFVHKTSSRHYGAGPVAVQLAERYRDTTMMTGTITPYLRQLSQDTGELAAFMVAHGAEAVCVESVEAARALRCSYTVGASQPLTFGASATALLAQLPPASRAEIFDFHALAETDRERIDAACAAAQAAGYAQSAGELDEGIWGVSAPVLDGAGELQGVVTLMAPIQRSQQRRAHLIEQTRRTAMNLSGGIK</sequence>
<proteinExistence type="predicted"/>
<evidence type="ECO:0008006" key="8">
    <source>
        <dbReference type="Google" id="ProtNLM"/>
    </source>
</evidence>
<dbReference type="PANTHER" id="PTHR30136:SF24">
    <property type="entry name" value="HTH-TYPE TRANSCRIPTIONAL REPRESSOR ALLR"/>
    <property type="match status" value="1"/>
</dbReference>
<dbReference type="PROSITE" id="PS51077">
    <property type="entry name" value="HTH_ICLR"/>
    <property type="match status" value="1"/>
</dbReference>
<dbReference type="InterPro" id="IPR036390">
    <property type="entry name" value="WH_DNA-bd_sf"/>
</dbReference>
<gene>
    <name evidence="6" type="ORF">GcLGCM259_0332</name>
</gene>
<evidence type="ECO:0000256" key="3">
    <source>
        <dbReference type="ARBA" id="ARBA00023163"/>
    </source>
</evidence>
<evidence type="ECO:0000256" key="1">
    <source>
        <dbReference type="ARBA" id="ARBA00023015"/>
    </source>
</evidence>
<reference evidence="6 7" key="1">
    <citation type="submission" date="2018-12" db="EMBL/GenBank/DDBJ databases">
        <title>Complete Genome Sequence of Glutamicibacter creatinolyticus strain LGCM259,isolated from an abscess of a 12-year-old mare in Italy.</title>
        <authorList>
            <person name="Santos R.G."/>
            <person name="Silva A.L."/>
            <person name="Seyffert N."/>
            <person name="Castro T.L.P."/>
            <person name="Attili A.R."/>
            <person name="Rifici C."/>
            <person name="Mazzullo G."/>
            <person name="Brenig B."/>
            <person name="Venanzi F."/>
            <person name="Azevedo V."/>
        </authorList>
    </citation>
    <scope>NUCLEOTIDE SEQUENCE [LARGE SCALE GENOMIC DNA]</scope>
    <source>
        <strain evidence="6 7">LGCM 259</strain>
    </source>
</reference>
<dbReference type="EMBL" id="CP034412">
    <property type="protein sequence ID" value="QCY46114.1"/>
    <property type="molecule type" value="Genomic_DNA"/>
</dbReference>
<name>A0A5B7WSB3_9MICC</name>
<dbReference type="Pfam" id="PF01614">
    <property type="entry name" value="IclR_C"/>
    <property type="match status" value="1"/>
</dbReference>
<evidence type="ECO:0000313" key="7">
    <source>
        <dbReference type="Proteomes" id="UP000307000"/>
    </source>
</evidence>
<dbReference type="GO" id="GO:0003677">
    <property type="term" value="F:DNA binding"/>
    <property type="evidence" value="ECO:0007669"/>
    <property type="project" value="UniProtKB-KW"/>
</dbReference>
<dbReference type="AlphaFoldDB" id="A0A5B7WSB3"/>
<evidence type="ECO:0000259" key="5">
    <source>
        <dbReference type="PROSITE" id="PS51078"/>
    </source>
</evidence>